<organism evidence="2 3">
    <name type="scientific">Eucalyptus globulus</name>
    <name type="common">Tasmanian blue gum</name>
    <dbReference type="NCBI Taxonomy" id="34317"/>
    <lineage>
        <taxon>Eukaryota</taxon>
        <taxon>Viridiplantae</taxon>
        <taxon>Streptophyta</taxon>
        <taxon>Embryophyta</taxon>
        <taxon>Tracheophyta</taxon>
        <taxon>Spermatophyta</taxon>
        <taxon>Magnoliopsida</taxon>
        <taxon>eudicotyledons</taxon>
        <taxon>Gunneridae</taxon>
        <taxon>Pentapetalae</taxon>
        <taxon>rosids</taxon>
        <taxon>malvids</taxon>
        <taxon>Myrtales</taxon>
        <taxon>Myrtaceae</taxon>
        <taxon>Myrtoideae</taxon>
        <taxon>Eucalypteae</taxon>
        <taxon>Eucalyptus</taxon>
    </lineage>
</organism>
<name>A0ABD3JR92_EUCGL</name>
<keyword evidence="3" id="KW-1185">Reference proteome</keyword>
<accession>A0ABD3JR92</accession>
<comment type="caution">
    <text evidence="2">The sequence shown here is derived from an EMBL/GenBank/DDBJ whole genome shotgun (WGS) entry which is preliminary data.</text>
</comment>
<feature type="coiled-coil region" evidence="1">
    <location>
        <begin position="81"/>
        <end position="108"/>
    </location>
</feature>
<sequence>MESKVKALLSELNAGKEYFPRTPGFQLECEEFLTLFNGRNTKFKKNYDKIAVSTMKERTYNALKIQLAEQKTVTKESRQLFQVVLNEEAKLLEEKRKLQEQLAEVDCQHAIKRSNKEKKGQLLKRHFKDYDKILKECDRQQTEIDEQIAIKQQCIAENNLLDQHLFSFGRNVKKLLDTL</sequence>
<evidence type="ECO:0008006" key="4">
    <source>
        <dbReference type="Google" id="ProtNLM"/>
    </source>
</evidence>
<gene>
    <name evidence="2" type="ORF">ACJRO7_031002</name>
</gene>
<evidence type="ECO:0000313" key="3">
    <source>
        <dbReference type="Proteomes" id="UP001634007"/>
    </source>
</evidence>
<dbReference type="EMBL" id="JBJKBG010000008">
    <property type="protein sequence ID" value="KAL3726045.1"/>
    <property type="molecule type" value="Genomic_DNA"/>
</dbReference>
<evidence type="ECO:0000313" key="2">
    <source>
        <dbReference type="EMBL" id="KAL3726045.1"/>
    </source>
</evidence>
<keyword evidence="1" id="KW-0175">Coiled coil</keyword>
<reference evidence="2 3" key="1">
    <citation type="submission" date="2024-11" db="EMBL/GenBank/DDBJ databases">
        <title>Chromosome-level genome assembly of Eucalyptus globulus Labill. provides insights into its genome evolution.</title>
        <authorList>
            <person name="Li X."/>
        </authorList>
    </citation>
    <scope>NUCLEOTIDE SEQUENCE [LARGE SCALE GENOMIC DNA]</scope>
    <source>
        <strain evidence="2">CL2024</strain>
        <tissue evidence="2">Fresh tender leaves</tissue>
    </source>
</reference>
<protein>
    <recommendedName>
        <fullName evidence="4">Coiled-coil domain-containing protein 172</fullName>
    </recommendedName>
</protein>
<dbReference type="AlphaFoldDB" id="A0ABD3JR92"/>
<proteinExistence type="predicted"/>
<evidence type="ECO:0000256" key="1">
    <source>
        <dbReference type="SAM" id="Coils"/>
    </source>
</evidence>
<dbReference type="Proteomes" id="UP001634007">
    <property type="component" value="Unassembled WGS sequence"/>
</dbReference>